<evidence type="ECO:0000313" key="5">
    <source>
        <dbReference type="Proteomes" id="UP000605568"/>
    </source>
</evidence>
<dbReference type="PANTHER" id="PTHR11941">
    <property type="entry name" value="ENOYL-COA HYDRATASE-RELATED"/>
    <property type="match status" value="1"/>
</dbReference>
<name>A0ABQ3MMX6_9PSEU</name>
<evidence type="ECO:0000256" key="1">
    <source>
        <dbReference type="ARBA" id="ARBA00005254"/>
    </source>
</evidence>
<proteinExistence type="inferred from homology"/>
<keyword evidence="2" id="KW-0456">Lyase</keyword>
<dbReference type="PANTHER" id="PTHR11941:SF127">
    <property type="entry name" value="ENOYL-COA HYDRATASE ECHA18 (ENOYL HYDRASE) (UNSATURATED ACYL-COA HYDRATASE) (CROTONASE)-RELATED"/>
    <property type="match status" value="1"/>
</dbReference>
<dbReference type="PROSITE" id="PS00166">
    <property type="entry name" value="ENOYL_COA_HYDRATASE"/>
    <property type="match status" value="1"/>
</dbReference>
<evidence type="ECO:0000256" key="3">
    <source>
        <dbReference type="RuleBase" id="RU003707"/>
    </source>
</evidence>
<gene>
    <name evidence="4" type="primary">paaG</name>
    <name evidence="4" type="ORF">GCM10017774_44230</name>
</gene>
<reference evidence="5" key="1">
    <citation type="journal article" date="2019" name="Int. J. Syst. Evol. Microbiol.">
        <title>The Global Catalogue of Microorganisms (GCM) 10K type strain sequencing project: providing services to taxonomists for standard genome sequencing and annotation.</title>
        <authorList>
            <consortium name="The Broad Institute Genomics Platform"/>
            <consortium name="The Broad Institute Genome Sequencing Center for Infectious Disease"/>
            <person name="Wu L."/>
            <person name="Ma J."/>
        </authorList>
    </citation>
    <scope>NUCLEOTIDE SEQUENCE [LARGE SCALE GENOMIC DNA]</scope>
    <source>
        <strain evidence="5">CGMCC 4.7367</strain>
    </source>
</reference>
<dbReference type="Proteomes" id="UP000605568">
    <property type="component" value="Unassembled WGS sequence"/>
</dbReference>
<sequence length="271" mass="28562">MSSSVVSRGLYKGVGIVRRVSEFLELSAAGPVATLTINRPAKRNAMSYEMWSALPGLLGRVSADETIRVLVIRGGEHFSAGADIAEFSTLRRGAEGAAHYGEAVHNGERAIAQLDKPTIAAVSGVCVGGGCEIALACDIRVASVDARFGITPAKLGIVYNFTSTKALVDAVGPAWAKQILFSADLIDSATALRIGLVNEVVESLDARVKELSEQIAGRAQVSVRGAKKIINSITDGGHEDDFVRALYAEAASSADYAEGVTAFLEKRPPRF</sequence>
<dbReference type="Gene3D" id="3.90.226.10">
    <property type="entry name" value="2-enoyl-CoA Hydratase, Chain A, domain 1"/>
    <property type="match status" value="1"/>
</dbReference>
<evidence type="ECO:0000313" key="4">
    <source>
        <dbReference type="EMBL" id="GHH44521.1"/>
    </source>
</evidence>
<comment type="similarity">
    <text evidence="1 3">Belongs to the enoyl-CoA hydratase/isomerase family.</text>
</comment>
<protein>
    <submittedName>
        <fullName evidence="4">Enoyl-CoA hydratase</fullName>
    </submittedName>
</protein>
<comment type="caution">
    <text evidence="4">The sequence shown here is derived from an EMBL/GenBank/DDBJ whole genome shotgun (WGS) entry which is preliminary data.</text>
</comment>
<accession>A0ABQ3MMX6</accession>
<dbReference type="InterPro" id="IPR001753">
    <property type="entry name" value="Enoyl-CoA_hydra/iso"/>
</dbReference>
<dbReference type="InterPro" id="IPR029045">
    <property type="entry name" value="ClpP/crotonase-like_dom_sf"/>
</dbReference>
<dbReference type="InterPro" id="IPR018376">
    <property type="entry name" value="Enoyl-CoA_hyd/isom_CS"/>
</dbReference>
<organism evidence="4 5">
    <name type="scientific">Lentzea cavernae</name>
    <dbReference type="NCBI Taxonomy" id="2020703"/>
    <lineage>
        <taxon>Bacteria</taxon>
        <taxon>Bacillati</taxon>
        <taxon>Actinomycetota</taxon>
        <taxon>Actinomycetes</taxon>
        <taxon>Pseudonocardiales</taxon>
        <taxon>Pseudonocardiaceae</taxon>
        <taxon>Lentzea</taxon>
    </lineage>
</organism>
<dbReference type="Gene3D" id="1.10.12.10">
    <property type="entry name" value="Lyase 2-enoyl-coa Hydratase, Chain A, domain 2"/>
    <property type="match status" value="1"/>
</dbReference>
<keyword evidence="5" id="KW-1185">Reference proteome</keyword>
<evidence type="ECO:0000256" key="2">
    <source>
        <dbReference type="ARBA" id="ARBA00023239"/>
    </source>
</evidence>
<dbReference type="EMBL" id="BNAR01000006">
    <property type="protein sequence ID" value="GHH44521.1"/>
    <property type="molecule type" value="Genomic_DNA"/>
</dbReference>
<dbReference type="CDD" id="cd06558">
    <property type="entry name" value="crotonase-like"/>
    <property type="match status" value="1"/>
</dbReference>
<dbReference type="InterPro" id="IPR014748">
    <property type="entry name" value="Enoyl-CoA_hydra_C"/>
</dbReference>
<dbReference type="SUPFAM" id="SSF52096">
    <property type="entry name" value="ClpP/crotonase"/>
    <property type="match status" value="1"/>
</dbReference>
<dbReference type="Pfam" id="PF00378">
    <property type="entry name" value="ECH_1"/>
    <property type="match status" value="1"/>
</dbReference>